<sequence>MTENTVAFQLSLRFGAKPIKAVLHVAETISPAARARLATYVDQEELPDPILLGQMSATAARTNAAYFRQKILREPVPISLWERKDGGAFTCSASNMP</sequence>
<protein>
    <submittedName>
        <fullName evidence="1">Uncharacterized protein</fullName>
    </submittedName>
</protein>
<reference evidence="1" key="1">
    <citation type="submission" date="2021-02" db="EMBL/GenBank/DDBJ databases">
        <title>Genome sequence of Rhodospirillales sp. strain TMPK1 isolated from soil.</title>
        <authorList>
            <person name="Nakai R."/>
            <person name="Kusada H."/>
            <person name="Tamaki H."/>
        </authorList>
    </citation>
    <scope>NUCLEOTIDE SEQUENCE</scope>
    <source>
        <strain evidence="1">TMPK1</strain>
    </source>
</reference>
<gene>
    <name evidence="1" type="ORF">TMPK1_19360</name>
</gene>
<dbReference type="Proteomes" id="UP000681075">
    <property type="component" value="Unassembled WGS sequence"/>
</dbReference>
<dbReference type="RefSeq" id="WP_420242806.1">
    <property type="nucleotide sequence ID" value="NZ_BOPV01000001.1"/>
</dbReference>
<organism evidence="1 2">
    <name type="scientific">Roseiterribacter gracilis</name>
    <dbReference type="NCBI Taxonomy" id="2812848"/>
    <lineage>
        <taxon>Bacteria</taxon>
        <taxon>Pseudomonadati</taxon>
        <taxon>Pseudomonadota</taxon>
        <taxon>Alphaproteobacteria</taxon>
        <taxon>Rhodospirillales</taxon>
        <taxon>Roseiterribacteraceae</taxon>
        <taxon>Roseiterribacter</taxon>
    </lineage>
</organism>
<comment type="caution">
    <text evidence="1">The sequence shown here is derived from an EMBL/GenBank/DDBJ whole genome shotgun (WGS) entry which is preliminary data.</text>
</comment>
<evidence type="ECO:0000313" key="2">
    <source>
        <dbReference type="Proteomes" id="UP000681075"/>
    </source>
</evidence>
<proteinExistence type="predicted"/>
<evidence type="ECO:0000313" key="1">
    <source>
        <dbReference type="EMBL" id="GIL39699.1"/>
    </source>
</evidence>
<dbReference type="AlphaFoldDB" id="A0A8S8XD98"/>
<dbReference type="EMBL" id="BOPV01000001">
    <property type="protein sequence ID" value="GIL39699.1"/>
    <property type="molecule type" value="Genomic_DNA"/>
</dbReference>
<accession>A0A8S8XD98</accession>
<keyword evidence="2" id="KW-1185">Reference proteome</keyword>
<name>A0A8S8XD98_9PROT</name>